<feature type="domain" description="IgGFc-binding protein N-terminal" evidence="1">
    <location>
        <begin position="135"/>
        <end position="446"/>
    </location>
</feature>
<dbReference type="Gene3D" id="2.60.40.10">
    <property type="entry name" value="Immunoglobulins"/>
    <property type="match status" value="1"/>
</dbReference>
<gene>
    <name evidence="2" type="ORF">WFZ85_04705</name>
</gene>
<comment type="caution">
    <text evidence="2">The sequence shown here is derived from an EMBL/GenBank/DDBJ whole genome shotgun (WGS) entry which is preliminary data.</text>
</comment>
<organism evidence="2 3">
    <name type="scientific">Flavobacterium aureirubrum</name>
    <dbReference type="NCBI Taxonomy" id="3133147"/>
    <lineage>
        <taxon>Bacteria</taxon>
        <taxon>Pseudomonadati</taxon>
        <taxon>Bacteroidota</taxon>
        <taxon>Flavobacteriia</taxon>
        <taxon>Flavobacteriales</taxon>
        <taxon>Flavobacteriaceae</taxon>
        <taxon>Flavobacterium</taxon>
    </lineage>
</organism>
<dbReference type="EMBL" id="JBCGDO010000004">
    <property type="protein sequence ID" value="MEM0541903.1"/>
    <property type="molecule type" value="Genomic_DNA"/>
</dbReference>
<evidence type="ECO:0000259" key="1">
    <source>
        <dbReference type="Pfam" id="PF17517"/>
    </source>
</evidence>
<dbReference type="CDD" id="cd00146">
    <property type="entry name" value="PKD"/>
    <property type="match status" value="1"/>
</dbReference>
<dbReference type="InterPro" id="IPR035986">
    <property type="entry name" value="PKD_dom_sf"/>
</dbReference>
<dbReference type="Proteomes" id="UP001460072">
    <property type="component" value="Unassembled WGS sequence"/>
</dbReference>
<name>A0ABU9N302_9FLAO</name>
<dbReference type="InterPro" id="IPR013783">
    <property type="entry name" value="Ig-like_fold"/>
</dbReference>
<dbReference type="NCBIfam" id="TIGR04131">
    <property type="entry name" value="Bac_Flav_CTERM"/>
    <property type="match status" value="1"/>
</dbReference>
<accession>A0ABU9N302</accession>
<evidence type="ECO:0000313" key="3">
    <source>
        <dbReference type="Proteomes" id="UP001460072"/>
    </source>
</evidence>
<dbReference type="SUPFAM" id="SSF49299">
    <property type="entry name" value="PKD domain"/>
    <property type="match status" value="1"/>
</dbReference>
<dbReference type="Pfam" id="PF17517">
    <property type="entry name" value="IgGFc_binding"/>
    <property type="match status" value="1"/>
</dbReference>
<sequence>MKNRFLHLLLLVIISINCFSQFSKTHYIPPLSGSSSVVSEDQFLYISTPNVNPINFRIIELGGNTIIGTVSRNVPYVYYAGFGNDTQLHVDAAAVNNVFSNKGYIVEADDLVYVSARVTAGSGNQAGQLVSKGLASLGNRFRIGAFNNNSVANYTDIHTTFISVLATENNTVVNFSDIKPGVIPINSSTGNAPFSITLNSGESYVMAVQGPNNPNRDGLIGSLVTSDKPIAVNCGSFGGSNAVGNLDLGFDQIVAAERTGTEYIFIKSTGIDAVEKVLLVADENNTEIFINGSSTSIATIDAGEYFELLGSSFSSDGNLYVQTSKKTFAYQSIGDNGASDQRNQELFFVPPLSCQTPRVIDNIPFINLVGSRPFTGRVTLVTETAATLTFVIDGVNYTLATLPFGISVDGPTNVTGNANYQTYVLTGLTGNVSVFSTGEIYLAAYGSSGAATFGGFYSGFTFKPEISFNQVNVAQASCIPNTILSVNTLSPFDTFQWYFNDVLIPGATNSAYTPLNPGYYYVSAVISGCGAAIESDKIPVSACPLDSDNDGINNNSDLDNDDDGITTCSESFGNQNFNLTNSATGTIAVGNYSNSYTGTVTFTGTATPAPNPITGDSIGNFATIAAQGKQNTVTYAVSNFTTPISLKVEYASIAATNDLFTSATEIRITCPVDKTLTILNPTNQILIDTNFDGIFESGVTQYSSFEIRFRLNSNAPLAAGTGTFSINGNLITSLSITNINLVDTSTSRVALRLIASCVPKDSDNDGIADQDDYDSDNDSILDFVEAQGLNVVALSNVDANSDGIDDVFGNGLTPADNDNDLVPNYLDLDSDNDGIHDLDESGSNATDANSNGIIDGTNFGSNGLANSLETTLDSGILNYTLADTDADGIFNFLELDSDNDLCNDVIEAGYSDNDGDGLLGASIPPLINSSNGLVTSGTGYGNPNANYIIAAPITITTQPDNFTSCELQPATFSVVSNPVNSYQWQLSIDNGATWNNIINNAIYSNATTANLTIISVSPTMSGYQYRVLLNKNGNSCGLFSSAATLTTFSLPVVTTPITLRQCDNDSDGISNFNITQRNDAISANYLNETFTYYTNLAAANSQNNTFLIANPLSFTSGNGSIFARVENSNGCFRVARIDLLVAVTQIPASFAVPNQYLCDDFLDLVNDDRDGISGPFNFSSITSSLSAILPSTVTIQYYKTEADFDAETDASGNSLAITNTTNYRNIGFPNSQTIWIRAESTIDNSCFGFKTFNVVVEPLPVANPVNANNLIRGCDDDQDGIFGFNTAGIEATVLNGQTGVNVRYFRANGAQINPFPNPFFVTGSETITIRVSNNTTQTTGQPCFDEVQLQFIVDDLPEAFAINPNLTTVCDDEPNPINQDGLFDFDTSTFLSTIIGAQTGVNVYYYDENNVLIPSPTPNQLPNPFRTATQNVKVIVENPINPTCTAEITIPFIVHPTPKIDQEETVIICLPDTQASIDAGILDGTPTTNYSYQWFFNNAIISGETNYTLTVNTPGIYSVIVTNAFNCSKTRTITVVGSEIATIESIDVVDLSDTNSILVNITGSGLYEFALDDVNGPYQESNFFPNVPIGFHEIYVRDRNGCGSLGPILVAVLGIPKYFTPNADGYNDTWNVKGVNELFNLRSTIYIFDRYGKLLKQLGTTGTGWDGTYNGQQMPADDYWYSIQFEDGRSAKGHFTLKR</sequence>
<dbReference type="InterPro" id="IPR026341">
    <property type="entry name" value="T9SS_type_B"/>
</dbReference>
<evidence type="ECO:0000313" key="2">
    <source>
        <dbReference type="EMBL" id="MEM0541903.1"/>
    </source>
</evidence>
<proteinExistence type="predicted"/>
<dbReference type="Pfam" id="PF13585">
    <property type="entry name" value="CHU_C"/>
    <property type="match status" value="1"/>
</dbReference>
<keyword evidence="3" id="KW-1185">Reference proteome</keyword>
<dbReference type="RefSeq" id="WP_342695127.1">
    <property type="nucleotide sequence ID" value="NZ_JBCGDO010000004.1"/>
</dbReference>
<reference evidence="2 3" key="1">
    <citation type="submission" date="2024-03" db="EMBL/GenBank/DDBJ databases">
        <title>Two novel species of the genus Flavobacterium exhibiting potentially degradation of complex polysaccharides.</title>
        <authorList>
            <person name="Lian X."/>
        </authorList>
    </citation>
    <scope>NUCLEOTIDE SEQUENCE [LARGE SCALE GENOMIC DNA]</scope>
    <source>
        <strain evidence="3">j3</strain>
    </source>
</reference>
<dbReference type="InterPro" id="IPR035234">
    <property type="entry name" value="IgGFc-bd_N"/>
</dbReference>
<protein>
    <submittedName>
        <fullName evidence="2">T9SS type B sorting domain-containing protein</fullName>
    </submittedName>
</protein>